<name>A0A811JQT6_9BILA</name>
<dbReference type="Proteomes" id="UP000783686">
    <property type="component" value="Unassembled WGS sequence"/>
</dbReference>
<comment type="caution">
    <text evidence="1">The sequence shown here is derived from an EMBL/GenBank/DDBJ whole genome shotgun (WGS) entry which is preliminary data.</text>
</comment>
<evidence type="ECO:0000313" key="2">
    <source>
        <dbReference type="Proteomes" id="UP000614601"/>
    </source>
</evidence>
<dbReference type="AlphaFoldDB" id="A0A811JQT6"/>
<dbReference type="Proteomes" id="UP000614601">
    <property type="component" value="Unassembled WGS sequence"/>
</dbReference>
<sequence length="139" mass="15858">MLFGLRHVVVAKKRTQVRRFFKQLAFQPNCLRTSVAENEVKPPISATKEHEAVTISCTPKTKTYDISIQTKTKPISLQQKIEQDLLKLFKTHAIPIDVIEDESFVRILKNIPSFTVPSASKFTEILSQTCLDDQCKLKL</sequence>
<evidence type="ECO:0000313" key="1">
    <source>
        <dbReference type="EMBL" id="CAD5205762.1"/>
    </source>
</evidence>
<protein>
    <submittedName>
        <fullName evidence="1">Uncharacterized protein</fullName>
    </submittedName>
</protein>
<gene>
    <name evidence="1" type="ORF">BOKJ2_LOCUS446</name>
</gene>
<dbReference type="EMBL" id="CAJFCW020000001">
    <property type="protein sequence ID" value="CAG9079102.1"/>
    <property type="molecule type" value="Genomic_DNA"/>
</dbReference>
<proteinExistence type="predicted"/>
<dbReference type="EMBL" id="CAJFDH010000001">
    <property type="protein sequence ID" value="CAD5205762.1"/>
    <property type="molecule type" value="Genomic_DNA"/>
</dbReference>
<reference evidence="1" key="1">
    <citation type="submission" date="2020-09" db="EMBL/GenBank/DDBJ databases">
        <authorList>
            <person name="Kikuchi T."/>
        </authorList>
    </citation>
    <scope>NUCLEOTIDE SEQUENCE</scope>
    <source>
        <strain evidence="1">SH1</strain>
    </source>
</reference>
<keyword evidence="2" id="KW-1185">Reference proteome</keyword>
<organism evidence="1 2">
    <name type="scientific">Bursaphelenchus okinawaensis</name>
    <dbReference type="NCBI Taxonomy" id="465554"/>
    <lineage>
        <taxon>Eukaryota</taxon>
        <taxon>Metazoa</taxon>
        <taxon>Ecdysozoa</taxon>
        <taxon>Nematoda</taxon>
        <taxon>Chromadorea</taxon>
        <taxon>Rhabditida</taxon>
        <taxon>Tylenchina</taxon>
        <taxon>Tylenchomorpha</taxon>
        <taxon>Aphelenchoidea</taxon>
        <taxon>Aphelenchoididae</taxon>
        <taxon>Bursaphelenchus</taxon>
    </lineage>
</organism>
<accession>A0A811JQT6</accession>